<dbReference type="InterPro" id="IPR036736">
    <property type="entry name" value="ACP-like_sf"/>
</dbReference>
<dbReference type="InterPro" id="IPR042099">
    <property type="entry name" value="ANL_N_sf"/>
</dbReference>
<evidence type="ECO:0000313" key="6">
    <source>
        <dbReference type="Proteomes" id="UP000198324"/>
    </source>
</evidence>
<dbReference type="InterPro" id="IPR057326">
    <property type="entry name" value="KR_dom"/>
</dbReference>
<dbReference type="SUPFAM" id="SSF47336">
    <property type="entry name" value="ACP-like"/>
    <property type="match status" value="1"/>
</dbReference>
<dbReference type="GO" id="GO:0016874">
    <property type="term" value="F:ligase activity"/>
    <property type="evidence" value="ECO:0007669"/>
    <property type="project" value="UniProtKB-KW"/>
</dbReference>
<dbReference type="GO" id="GO:0005737">
    <property type="term" value="C:cytoplasm"/>
    <property type="evidence" value="ECO:0007669"/>
    <property type="project" value="TreeGrafter"/>
</dbReference>
<dbReference type="InterPro" id="IPR045851">
    <property type="entry name" value="AMP-bd_C_sf"/>
</dbReference>
<evidence type="ECO:0000256" key="2">
    <source>
        <dbReference type="ARBA" id="ARBA00022553"/>
    </source>
</evidence>
<dbReference type="SUPFAM" id="SSF56801">
    <property type="entry name" value="Acetyl-CoA synthetase-like"/>
    <property type="match status" value="1"/>
</dbReference>
<dbReference type="PANTHER" id="PTHR45527:SF1">
    <property type="entry name" value="FATTY ACID SYNTHASE"/>
    <property type="match status" value="1"/>
</dbReference>
<dbReference type="Pfam" id="PF00550">
    <property type="entry name" value="PP-binding"/>
    <property type="match status" value="1"/>
</dbReference>
<dbReference type="PANTHER" id="PTHR45527">
    <property type="entry name" value="NONRIBOSOMAL PEPTIDE SYNTHETASE"/>
    <property type="match status" value="1"/>
</dbReference>
<dbReference type="Gene3D" id="3.30.300.30">
    <property type="match status" value="1"/>
</dbReference>
<dbReference type="Gene3D" id="3.30.559.10">
    <property type="entry name" value="Chloramphenicol acetyltransferase-like domain"/>
    <property type="match status" value="1"/>
</dbReference>
<dbReference type="InterPro" id="IPR020806">
    <property type="entry name" value="PKS_PP-bd"/>
</dbReference>
<dbReference type="Proteomes" id="UP000198324">
    <property type="component" value="Unassembled WGS sequence"/>
</dbReference>
<dbReference type="SUPFAM" id="SSF52777">
    <property type="entry name" value="CoA-dependent acyltransferases"/>
    <property type="match status" value="2"/>
</dbReference>
<dbReference type="SUPFAM" id="SSF51735">
    <property type="entry name" value="NAD(P)-binding Rossmann-fold domains"/>
    <property type="match status" value="2"/>
</dbReference>
<dbReference type="Gene3D" id="1.10.1200.10">
    <property type="entry name" value="ACP-like"/>
    <property type="match status" value="1"/>
</dbReference>
<feature type="compositionally biased region" description="Basic residues" evidence="3">
    <location>
        <begin position="2024"/>
        <end position="2036"/>
    </location>
</feature>
<dbReference type="GO" id="GO:0031177">
    <property type="term" value="F:phosphopantetheine binding"/>
    <property type="evidence" value="ECO:0007669"/>
    <property type="project" value="InterPro"/>
</dbReference>
<dbReference type="Gene3D" id="3.30.559.30">
    <property type="entry name" value="Nonribosomal peptide synthetase, condensation domain"/>
    <property type="match status" value="1"/>
</dbReference>
<dbReference type="InterPro" id="IPR013968">
    <property type="entry name" value="PKS_KR"/>
</dbReference>
<keyword evidence="1" id="KW-0596">Phosphopantetheine</keyword>
<name>A0A239BLC2_9BACT</name>
<dbReference type="RefSeq" id="WP_089274850.1">
    <property type="nucleotide sequence ID" value="NZ_FZOC01000005.1"/>
</dbReference>
<organism evidence="5 6">
    <name type="scientific">Humidesulfovibrio mexicanus</name>
    <dbReference type="NCBI Taxonomy" id="147047"/>
    <lineage>
        <taxon>Bacteria</taxon>
        <taxon>Pseudomonadati</taxon>
        <taxon>Thermodesulfobacteriota</taxon>
        <taxon>Desulfovibrionia</taxon>
        <taxon>Desulfovibrionales</taxon>
        <taxon>Desulfovibrionaceae</taxon>
        <taxon>Humidesulfovibrio</taxon>
    </lineage>
</organism>
<dbReference type="OrthoDB" id="9757540at2"/>
<evidence type="ECO:0000313" key="5">
    <source>
        <dbReference type="EMBL" id="SNS08389.1"/>
    </source>
</evidence>
<dbReference type="SMART" id="SM00823">
    <property type="entry name" value="PKS_PP"/>
    <property type="match status" value="1"/>
</dbReference>
<keyword evidence="5" id="KW-0436">Ligase</keyword>
<evidence type="ECO:0000256" key="1">
    <source>
        <dbReference type="ARBA" id="ARBA00022450"/>
    </source>
</evidence>
<dbReference type="InterPro" id="IPR009081">
    <property type="entry name" value="PP-bd_ACP"/>
</dbReference>
<dbReference type="Gene3D" id="3.40.50.12780">
    <property type="entry name" value="N-terminal domain of ligase-like"/>
    <property type="match status" value="1"/>
</dbReference>
<feature type="domain" description="Carrier" evidence="4">
    <location>
        <begin position="1922"/>
        <end position="1997"/>
    </location>
</feature>
<sequence>MTALEVLQLCHEKGIVLSANGGKLTADSPAGTLDEALRRAIRASRDQLLQLLRDAAPPPPPPSRPKGVASPLSPCQEFLWAAQSGEAPDMSMLHMVGCFALERSVSVVRLEAAWNILVARHDALRMRFRPGASGDPEQIPAPHDNVKIRVVVAASSEEFLRDRLAVAKSFRETPFDLERQAPLRVALVLGPGKQHMVLGLHHLVADGWSVHILLHELCALLDQEDMAAESPEDPPFQFQDYAVWMREEVLPLLEERQSAFWRPRIKAMPRLHALPTDFARPPVRKRATGRLSMTLPGTVVVGLRAAAQQTGASLFVMLHTAFRLALFRFGRDAQPVIAVPTANRQTRTDLEHVVGCFANKVPLHVRLNAKHSVAAAIDEGRRSLMEALANQETPFSRLLESVPGTRSWQPLSQIFFSYNSLDIAGLPLRPVPLPLAGADSDLALTLWDAGDGLEGMLEFDAALFREQTVAGLASLFRSVCLALPSGLESTPDNLDLGANVSAADYAERADDFLPVLRPGDTALFLNVRTSPLASGTATAAQECGADCRWAETLPQDLAPRCAVVFTTLHPLDMVEPLSSGRLKGARLCFLNVLPHAPALKLLQESGVDASLLLEHPGHSQRRILVTVQALAELRGTERFVPALVSGPAPHGTAGELTELLPGLRVRLEGGRRIQLPLPGPETRFAWLHGRCLDINARARALSALLGGLDLALGLPHGPNSVPNRKTEELIAWHVGEPGPLPEHDGDAVMPIHWVELTAMPLTLDGEPDFRELSRLPVLSQMALATLPGASLVPAADKPHLVHHTDVAAQGSHCAVVPRYEATGQEGPAPQSTADHAGMSLVHGGDQKGNPRAFSFVQAMEEAAHTEHIFIGHAGQRMRITGKVLLQRARRLLAGLRMSGLVCGDGLIVFCPDQTDIVALFWASLLGGLRLTIFLPPVEGQAPEPVLQRLEHIMTALGSPALVTTHGQRLPGNAGAVLHVEELESDTEAEPSPAGPEGLIYMAFTSGSTGKPKAVPLAARNIAAMLMGKSQRLGRLEDETLLSMTSLDHVASLFAHCFLGTLRKARQVFCPVQHILADPCRILDLTTEFRITRTWAPEFLWRQLRSSVERLERPRAWDLSSLTHVFSGGEPTREKTFTALEEALASHGLRRGVLANAWGMSETSSFFTIAAPWRPGQAQVHASIVDAGTPLPGMSMRIVDARGQVVPQGRIGSLEVAGAAVIDAYHDNPAANAKDFSADGWFRTGDLALIVNDQLILYGREKEILIIRGQNLSQVEIEGAVEALPGVVPGFTAALACRDSATRQEEVLLFCSTDLHTPEETAALIRSIQSVLSLGFGVTPRHVIPVSRSDIPKSGLGKIQRAALLKRFLAGGFAGACRKADLLLANERTMPDWFAAPTWIPETLHKSLEIDLRSWSFVLVGPDTPLRAPLQEALQSLGVEVVHRRTSGAGRDLNPANADHWADLVGTAGRQTGIVLLVPEEQDGRENGGLDDERFGRWLETGIRPVFYALKLLVRKELPEPALVCAVTVRGLAVKQAGSSPCSPGAALISGLLAAHRRQNIHHRVLHLDIDRTPESDKEALRRTAAALAADLCASTARSVVAFRGGQRLAQALAPLNHDPAKAGCAWEKPFRPDGFCVCTGGLGTVGQALLPQVLAYTEARLLIIGRTEEAHVQDRIKALTAGTKADRVRYVQADLVDCAALDRAMEGGCRHFGCQPTGVLHLAADTSPSHMGDLGFDVFAKAALETRRALENFKRSFEAHGGSGPFLNFSTVFSRWGERGFGTYGACSALKEALIHNWAARNPGAFLSAAWTLWMRENRSEEDHMQRRVLAQRGFLSIAPRQGFVSMIALLQRGSALALAGLDHSNPAIAADMRTRASLARRIRLEGIRREPGYPLTHPLCPDLPAGLMLAKADIEARHSSSSLSATENRMAAVWKEVLGLEHLDVRGNFFELGGSSVLLPRLRAKVLKTFGVDIGATGIFQHASVREMARAVDGSAHSDNRDAPDLDGGDGASARRAEAQRAARQRKRPRAAADK</sequence>
<dbReference type="Pfam" id="PF08659">
    <property type="entry name" value="KR"/>
    <property type="match status" value="1"/>
</dbReference>
<dbReference type="GO" id="GO:0043041">
    <property type="term" value="P:amino acid activation for nonribosomal peptide biosynthetic process"/>
    <property type="evidence" value="ECO:0007669"/>
    <property type="project" value="TreeGrafter"/>
</dbReference>
<evidence type="ECO:0000256" key="3">
    <source>
        <dbReference type="SAM" id="MobiDB-lite"/>
    </source>
</evidence>
<dbReference type="PROSITE" id="PS00455">
    <property type="entry name" value="AMP_BINDING"/>
    <property type="match status" value="1"/>
</dbReference>
<dbReference type="InterPro" id="IPR044894">
    <property type="entry name" value="TubC_N_sf"/>
</dbReference>
<dbReference type="EMBL" id="FZOC01000005">
    <property type="protein sequence ID" value="SNS08389.1"/>
    <property type="molecule type" value="Genomic_DNA"/>
</dbReference>
<dbReference type="InterPro" id="IPR041464">
    <property type="entry name" value="TubC_N"/>
</dbReference>
<dbReference type="SMART" id="SM00822">
    <property type="entry name" value="PKS_KR"/>
    <property type="match status" value="1"/>
</dbReference>
<dbReference type="Gene3D" id="1.10.10.1830">
    <property type="entry name" value="Non-ribosomal peptide synthase, adenylation domain"/>
    <property type="match status" value="1"/>
</dbReference>
<dbReference type="Pfam" id="PF00501">
    <property type="entry name" value="AMP-binding"/>
    <property type="match status" value="1"/>
</dbReference>
<dbReference type="InterPro" id="IPR000873">
    <property type="entry name" value="AMP-dep_synth/lig_dom"/>
</dbReference>
<keyword evidence="6" id="KW-1185">Reference proteome</keyword>
<dbReference type="InterPro" id="IPR020845">
    <property type="entry name" value="AMP-binding_CS"/>
</dbReference>
<dbReference type="GO" id="GO:0044550">
    <property type="term" value="P:secondary metabolite biosynthetic process"/>
    <property type="evidence" value="ECO:0007669"/>
    <property type="project" value="TreeGrafter"/>
</dbReference>
<accession>A0A239BLC2</accession>
<dbReference type="InterPro" id="IPR001242">
    <property type="entry name" value="Condensation_dom"/>
</dbReference>
<dbReference type="Pfam" id="PF00668">
    <property type="entry name" value="Condensation"/>
    <property type="match status" value="1"/>
</dbReference>
<dbReference type="Gene3D" id="3.40.50.720">
    <property type="entry name" value="NAD(P)-binding Rossmann-like Domain"/>
    <property type="match status" value="1"/>
</dbReference>
<keyword evidence="2" id="KW-0597">Phosphoprotein</keyword>
<gene>
    <name evidence="5" type="ORF">SAMN04488503_2649</name>
</gene>
<dbReference type="InterPro" id="IPR023213">
    <property type="entry name" value="CAT-like_dom_sf"/>
</dbReference>
<dbReference type="Pfam" id="PF18563">
    <property type="entry name" value="TubC_N"/>
    <property type="match status" value="1"/>
</dbReference>
<reference evidence="5 6" key="1">
    <citation type="submission" date="2017-06" db="EMBL/GenBank/DDBJ databases">
        <authorList>
            <person name="Kim H.J."/>
            <person name="Triplett B.A."/>
        </authorList>
    </citation>
    <scope>NUCLEOTIDE SEQUENCE [LARGE SCALE GENOMIC DNA]</scope>
    <source>
        <strain evidence="5 6">DSM 13116</strain>
    </source>
</reference>
<protein>
    <submittedName>
        <fullName evidence="5">Acyl-CoA synthetase (AMP-forming)/AMP-acid ligase II</fullName>
    </submittedName>
</protein>
<feature type="region of interest" description="Disordered" evidence="3">
    <location>
        <begin position="1992"/>
        <end position="2036"/>
    </location>
</feature>
<evidence type="ECO:0000259" key="4">
    <source>
        <dbReference type="PROSITE" id="PS50075"/>
    </source>
</evidence>
<feature type="compositionally biased region" description="Basic and acidic residues" evidence="3">
    <location>
        <begin position="1992"/>
        <end position="2005"/>
    </location>
</feature>
<proteinExistence type="predicted"/>
<dbReference type="InterPro" id="IPR036291">
    <property type="entry name" value="NAD(P)-bd_dom_sf"/>
</dbReference>
<dbReference type="PROSITE" id="PS50075">
    <property type="entry name" value="CARRIER"/>
    <property type="match status" value="1"/>
</dbReference>